<dbReference type="RefSeq" id="XP_011134067.1">
    <property type="nucleotide sequence ID" value="XM_011135765.1"/>
</dbReference>
<dbReference type="GO" id="GO:0005634">
    <property type="term" value="C:nucleus"/>
    <property type="evidence" value="ECO:0007669"/>
    <property type="project" value="UniProtKB-SubCell"/>
</dbReference>
<accession>A0A023B664</accession>
<dbReference type="SUPFAM" id="SSF54160">
    <property type="entry name" value="Chromo domain-like"/>
    <property type="match status" value="1"/>
</dbReference>
<dbReference type="CDD" id="cd00024">
    <property type="entry name" value="CD_CSD"/>
    <property type="match status" value="1"/>
</dbReference>
<dbReference type="VEuPathDB" id="CryptoDB:GNI_082550"/>
<dbReference type="InterPro" id="IPR016197">
    <property type="entry name" value="Chromo-like_dom_sf"/>
</dbReference>
<comment type="subcellular location">
    <subcellularLocation>
        <location evidence="1">Nucleus</location>
    </subcellularLocation>
</comment>
<name>A0A023B664_GRENI</name>
<keyword evidence="2" id="KW-0539">Nucleus</keyword>
<dbReference type="OrthoDB" id="1918685at2759"/>
<dbReference type="InterPro" id="IPR023780">
    <property type="entry name" value="Chromo_domain"/>
</dbReference>
<evidence type="ECO:0000256" key="1">
    <source>
        <dbReference type="ARBA" id="ARBA00004123"/>
    </source>
</evidence>
<feature type="domain" description="Chromo" evidence="3">
    <location>
        <begin position="1"/>
        <end position="59"/>
    </location>
</feature>
<proteinExistence type="predicted"/>
<gene>
    <name evidence="4" type="ORF">GNI_082550</name>
</gene>
<protein>
    <submittedName>
        <fullName evidence="4">Chromo domain protein</fullName>
    </submittedName>
</protein>
<dbReference type="Proteomes" id="UP000019763">
    <property type="component" value="Unassembled WGS sequence"/>
</dbReference>
<dbReference type="AlphaFoldDB" id="A0A023B664"/>
<dbReference type="InterPro" id="IPR023779">
    <property type="entry name" value="Chromodomain_CS"/>
</dbReference>
<dbReference type="InterPro" id="IPR000953">
    <property type="entry name" value="Chromo/chromo_shadow_dom"/>
</dbReference>
<dbReference type="Gene3D" id="2.40.50.40">
    <property type="match status" value="1"/>
</dbReference>
<sequence>MLKDPSGKEWYLIKWEGYPENENTWEPLENVENFGNHVARIRYLRAFFTARMKVSRKLNADSNYQWQPVTMEDKHMESDMKRFVEREKRSAEKFYRYGGNFRKPE</sequence>
<reference evidence="4" key="1">
    <citation type="submission" date="2013-12" db="EMBL/GenBank/DDBJ databases">
        <authorList>
            <person name="Omoto C.K."/>
            <person name="Sibley D."/>
            <person name="Venepally P."/>
            <person name="Hadjithomas M."/>
            <person name="Karamycheva S."/>
            <person name="Brunk B."/>
            <person name="Roos D."/>
            <person name="Caler E."/>
            <person name="Lorenzi H."/>
        </authorList>
    </citation>
    <scope>NUCLEOTIDE SEQUENCE</scope>
</reference>
<evidence type="ECO:0000256" key="2">
    <source>
        <dbReference type="ARBA" id="ARBA00023242"/>
    </source>
</evidence>
<evidence type="ECO:0000313" key="5">
    <source>
        <dbReference type="Proteomes" id="UP000019763"/>
    </source>
</evidence>
<dbReference type="PROSITE" id="PS50013">
    <property type="entry name" value="CHROMO_2"/>
    <property type="match status" value="1"/>
</dbReference>
<evidence type="ECO:0000259" key="3">
    <source>
        <dbReference type="PROSITE" id="PS50013"/>
    </source>
</evidence>
<dbReference type="PROSITE" id="PS00598">
    <property type="entry name" value="CHROMO_1"/>
    <property type="match status" value="1"/>
</dbReference>
<comment type="caution">
    <text evidence="4">The sequence shown here is derived from an EMBL/GenBank/DDBJ whole genome shotgun (WGS) entry which is preliminary data.</text>
</comment>
<dbReference type="GeneID" id="22912989"/>
<keyword evidence="5" id="KW-1185">Reference proteome</keyword>
<organism evidence="4 5">
    <name type="scientific">Gregarina niphandrodes</name>
    <name type="common">Septate eugregarine</name>
    <dbReference type="NCBI Taxonomy" id="110365"/>
    <lineage>
        <taxon>Eukaryota</taxon>
        <taxon>Sar</taxon>
        <taxon>Alveolata</taxon>
        <taxon>Apicomplexa</taxon>
        <taxon>Conoidasida</taxon>
        <taxon>Gregarinasina</taxon>
        <taxon>Eugregarinorida</taxon>
        <taxon>Gregarinidae</taxon>
        <taxon>Gregarina</taxon>
    </lineage>
</organism>
<dbReference type="EMBL" id="AFNH02000618">
    <property type="protein sequence ID" value="EZG65665.1"/>
    <property type="molecule type" value="Genomic_DNA"/>
</dbReference>
<evidence type="ECO:0000313" key="4">
    <source>
        <dbReference type="EMBL" id="EZG65665.1"/>
    </source>
</evidence>
<dbReference type="Pfam" id="PF00385">
    <property type="entry name" value="Chromo"/>
    <property type="match status" value="1"/>
</dbReference>